<organism evidence="1 2">
    <name type="scientific">Metapseudomonas otitidis</name>
    <dbReference type="NCBI Taxonomy" id="319939"/>
    <lineage>
        <taxon>Bacteria</taxon>
        <taxon>Pseudomonadati</taxon>
        <taxon>Pseudomonadota</taxon>
        <taxon>Gammaproteobacteria</taxon>
        <taxon>Pseudomonadales</taxon>
        <taxon>Pseudomonadaceae</taxon>
        <taxon>Metapseudomonas</taxon>
    </lineage>
</organism>
<keyword evidence="2" id="KW-1185">Reference proteome</keyword>
<proteinExistence type="predicted"/>
<gene>
    <name evidence="1" type="ORF">R0G64_31440</name>
</gene>
<feature type="non-terminal residue" evidence="1">
    <location>
        <position position="71"/>
    </location>
</feature>
<evidence type="ECO:0000313" key="2">
    <source>
        <dbReference type="Proteomes" id="UP001273935"/>
    </source>
</evidence>
<evidence type="ECO:0000313" key="1">
    <source>
        <dbReference type="EMBL" id="MDV3443916.1"/>
    </source>
</evidence>
<dbReference type="EMBL" id="JAWJUL010000377">
    <property type="protein sequence ID" value="MDV3443916.1"/>
    <property type="molecule type" value="Genomic_DNA"/>
</dbReference>
<protein>
    <submittedName>
        <fullName evidence="1">Uncharacterized protein</fullName>
    </submittedName>
</protein>
<reference evidence="1 2" key="1">
    <citation type="submission" date="2023-10" db="EMBL/GenBank/DDBJ databases">
        <title>Pseudomonas otitidis isolated from a paediatric patient with cystic fibrosis in Chile.</title>
        <authorList>
            <person name="Amsteins-Romero L."/>
            <person name="Opazo-Capurro A."/>
            <person name="Matus-Kohler M."/>
            <person name="Gonzalez-Rocha G."/>
        </authorList>
    </citation>
    <scope>NUCLEOTIDE SEQUENCE [LARGE SCALE GENOMIC DNA]</scope>
    <source>
        <strain evidence="1 2">P-714</strain>
    </source>
</reference>
<dbReference type="Proteomes" id="UP001273935">
    <property type="component" value="Unassembled WGS sequence"/>
</dbReference>
<sequence>GLFPRHVGQRQAQVCGVTQAGQQADFGRRGRQWAKARSELADASLALAERGLTVAQARIRAGKAAPMEALR</sequence>
<feature type="non-terminal residue" evidence="1">
    <location>
        <position position="1"/>
    </location>
</feature>
<accession>A0ABU3Y1U3</accession>
<name>A0ABU3Y1U3_9GAMM</name>
<comment type="caution">
    <text evidence="1">The sequence shown here is derived from an EMBL/GenBank/DDBJ whole genome shotgun (WGS) entry which is preliminary data.</text>
</comment>